<proteinExistence type="predicted"/>
<keyword evidence="1" id="KW-1133">Transmembrane helix</keyword>
<dbReference type="AlphaFoldDB" id="A0ABD2YVJ8"/>
<evidence type="ECO:0000313" key="2">
    <source>
        <dbReference type="EMBL" id="KAL3510249.1"/>
    </source>
</evidence>
<accession>A0ABD2YVJ8</accession>
<dbReference type="EMBL" id="JBJUIK010000012">
    <property type="protein sequence ID" value="KAL3510249.1"/>
    <property type="molecule type" value="Genomic_DNA"/>
</dbReference>
<keyword evidence="1" id="KW-0812">Transmembrane</keyword>
<reference evidence="2 3" key="1">
    <citation type="submission" date="2024-11" db="EMBL/GenBank/DDBJ databases">
        <title>A near-complete genome assembly of Cinchona calisaya.</title>
        <authorList>
            <person name="Lian D.C."/>
            <person name="Zhao X.W."/>
            <person name="Wei L."/>
        </authorList>
    </citation>
    <scope>NUCLEOTIDE SEQUENCE [LARGE SCALE GENOMIC DNA]</scope>
    <source>
        <tissue evidence="2">Nenye</tissue>
    </source>
</reference>
<gene>
    <name evidence="2" type="ORF">ACH5RR_029650</name>
</gene>
<organism evidence="2 3">
    <name type="scientific">Cinchona calisaya</name>
    <dbReference type="NCBI Taxonomy" id="153742"/>
    <lineage>
        <taxon>Eukaryota</taxon>
        <taxon>Viridiplantae</taxon>
        <taxon>Streptophyta</taxon>
        <taxon>Embryophyta</taxon>
        <taxon>Tracheophyta</taxon>
        <taxon>Spermatophyta</taxon>
        <taxon>Magnoliopsida</taxon>
        <taxon>eudicotyledons</taxon>
        <taxon>Gunneridae</taxon>
        <taxon>Pentapetalae</taxon>
        <taxon>asterids</taxon>
        <taxon>lamiids</taxon>
        <taxon>Gentianales</taxon>
        <taxon>Rubiaceae</taxon>
        <taxon>Cinchonoideae</taxon>
        <taxon>Cinchoneae</taxon>
        <taxon>Cinchona</taxon>
    </lineage>
</organism>
<keyword evidence="3" id="KW-1185">Reference proteome</keyword>
<sequence length="223" mass="25446">MIGAIVALLCNALIGLILETFYLIVKSLFDMIGSLGNRDIFGNCLSFPLSRKKFEVFLPDKRSSVSFHVQFIIALLHDPSPASYLPKFGRRSYLKKTDISLSHSHLYNPPVWFNDISLARILINLWQAKLHHPYLRTRLICHAPELEFCKIVPYCFPLNPCRRFHARTWSSSSPSCLPAERIVADPTNKFSFLLHPICIVFPKGNHHVFVPVNSDFSIVPQTL</sequence>
<dbReference type="Proteomes" id="UP001630127">
    <property type="component" value="Unassembled WGS sequence"/>
</dbReference>
<keyword evidence="1" id="KW-0472">Membrane</keyword>
<protein>
    <submittedName>
        <fullName evidence="2">Uncharacterized protein</fullName>
    </submittedName>
</protein>
<feature type="transmembrane region" description="Helical" evidence="1">
    <location>
        <begin position="6"/>
        <end position="25"/>
    </location>
</feature>
<comment type="caution">
    <text evidence="2">The sequence shown here is derived from an EMBL/GenBank/DDBJ whole genome shotgun (WGS) entry which is preliminary data.</text>
</comment>
<evidence type="ECO:0000313" key="3">
    <source>
        <dbReference type="Proteomes" id="UP001630127"/>
    </source>
</evidence>
<evidence type="ECO:0000256" key="1">
    <source>
        <dbReference type="SAM" id="Phobius"/>
    </source>
</evidence>
<name>A0ABD2YVJ8_9GENT</name>